<protein>
    <recommendedName>
        <fullName evidence="4">Glycine zipper domain-containing protein</fullName>
    </recommendedName>
</protein>
<dbReference type="Proteomes" id="UP000290218">
    <property type="component" value="Unassembled WGS sequence"/>
</dbReference>
<reference evidence="2 3" key="1">
    <citation type="submission" date="2019-01" db="EMBL/GenBank/DDBJ databases">
        <title>Lacunisphaera sp. strain TWA-58.</title>
        <authorList>
            <person name="Chen W.-M."/>
        </authorList>
    </citation>
    <scope>NUCLEOTIDE SEQUENCE [LARGE SCALE GENOMIC DNA]</scope>
    <source>
        <strain evidence="2 3">TWA-58</strain>
    </source>
</reference>
<feature type="compositionally biased region" description="Low complexity" evidence="1">
    <location>
        <begin position="201"/>
        <end position="217"/>
    </location>
</feature>
<feature type="region of interest" description="Disordered" evidence="1">
    <location>
        <begin position="195"/>
        <end position="217"/>
    </location>
</feature>
<dbReference type="OrthoDB" id="9855141at2"/>
<evidence type="ECO:0000313" key="2">
    <source>
        <dbReference type="EMBL" id="RXK54734.1"/>
    </source>
</evidence>
<evidence type="ECO:0008006" key="4">
    <source>
        <dbReference type="Google" id="ProtNLM"/>
    </source>
</evidence>
<proteinExistence type="predicted"/>
<sequence>MNHPQGVHASTRLRRSLTGSIMAGIIICVAGCQVAPSKTVTGAGTGAAAGAVVGGLAGSASGNSSQGVLAGAGAGAIIGGIVGLTQEMKERKEQDRLAQERAYQQELARKRAEEAKNKALLDEEMAVAQGFQISDLELTEAQKKVDNAANRLAKLREERNAALNKKKALDDANEKLLSTEAEIVRLEEELARLKNAPVENTSATTASAPSADAVRPN</sequence>
<accession>A0A4Q1C764</accession>
<comment type="caution">
    <text evidence="2">The sequence shown here is derived from an EMBL/GenBank/DDBJ whole genome shotgun (WGS) entry which is preliminary data.</text>
</comment>
<evidence type="ECO:0000256" key="1">
    <source>
        <dbReference type="SAM" id="MobiDB-lite"/>
    </source>
</evidence>
<name>A0A4Q1C764_9BACT</name>
<keyword evidence="3" id="KW-1185">Reference proteome</keyword>
<dbReference type="EMBL" id="SDHX01000001">
    <property type="protein sequence ID" value="RXK54734.1"/>
    <property type="molecule type" value="Genomic_DNA"/>
</dbReference>
<evidence type="ECO:0000313" key="3">
    <source>
        <dbReference type="Proteomes" id="UP000290218"/>
    </source>
</evidence>
<dbReference type="AlphaFoldDB" id="A0A4Q1C764"/>
<organism evidence="2 3">
    <name type="scientific">Oleiharenicola lentus</name>
    <dbReference type="NCBI Taxonomy" id="2508720"/>
    <lineage>
        <taxon>Bacteria</taxon>
        <taxon>Pseudomonadati</taxon>
        <taxon>Verrucomicrobiota</taxon>
        <taxon>Opitutia</taxon>
        <taxon>Opitutales</taxon>
        <taxon>Opitutaceae</taxon>
        <taxon>Oleiharenicola</taxon>
    </lineage>
</organism>
<gene>
    <name evidence="2" type="ORF">ESB00_02230</name>
</gene>
<dbReference type="RefSeq" id="WP_129046098.1">
    <property type="nucleotide sequence ID" value="NZ_SDHX01000001.1"/>
</dbReference>